<accession>A0A9I9E5S0</accession>
<dbReference type="Gramene" id="MELO3C029106.2.1">
    <property type="protein sequence ID" value="MELO3C029106.2.1"/>
    <property type="gene ID" value="MELO3C029106.2"/>
</dbReference>
<dbReference type="EnsemblPlants" id="MELO3C029106.2.1">
    <property type="protein sequence ID" value="MELO3C029106.2.1"/>
    <property type="gene ID" value="MELO3C029106.2"/>
</dbReference>
<protein>
    <submittedName>
        <fullName evidence="1">Uncharacterized protein</fullName>
    </submittedName>
</protein>
<reference evidence="1" key="1">
    <citation type="submission" date="2023-03" db="UniProtKB">
        <authorList>
            <consortium name="EnsemblPlants"/>
        </authorList>
    </citation>
    <scope>IDENTIFICATION</scope>
</reference>
<dbReference type="AlphaFoldDB" id="A0A9I9E5S0"/>
<evidence type="ECO:0000313" key="1">
    <source>
        <dbReference type="EnsemblPlants" id="MELO3C029106.2.1"/>
    </source>
</evidence>
<sequence>MVVRNFKIIVESSQFQNVGSALKIMTYEGHSYFRVGCVRSECETMAMFIFLWMRISRKILYSGSVGDNS</sequence>
<name>A0A9I9E5S0_CUCME</name>
<proteinExistence type="predicted"/>
<organism evidence="1">
    <name type="scientific">Cucumis melo</name>
    <name type="common">Muskmelon</name>
    <dbReference type="NCBI Taxonomy" id="3656"/>
    <lineage>
        <taxon>Eukaryota</taxon>
        <taxon>Viridiplantae</taxon>
        <taxon>Streptophyta</taxon>
        <taxon>Embryophyta</taxon>
        <taxon>Tracheophyta</taxon>
        <taxon>Spermatophyta</taxon>
        <taxon>Magnoliopsida</taxon>
        <taxon>eudicotyledons</taxon>
        <taxon>Gunneridae</taxon>
        <taxon>Pentapetalae</taxon>
        <taxon>rosids</taxon>
        <taxon>fabids</taxon>
        <taxon>Cucurbitales</taxon>
        <taxon>Cucurbitaceae</taxon>
        <taxon>Benincaseae</taxon>
        <taxon>Cucumis</taxon>
    </lineage>
</organism>